<sequence length="179" mass="20026">MMKNILGFAGSNSSTSINVQLLENLMDRLPSDFNKKRINVLDYDLPFYGEDVEKEHGIPENAEKFATEIEKYDTLFITINEHNGSLSAYFKNLIDWTSRYKHQFLAGKKIFLAAASPGQGGAAASLQYAKTAFTIFGGDVVETLSFPSFYDNFKNGIVVNPELEKEIDSKLNTFAQQTS</sequence>
<reference evidence="2 3" key="1">
    <citation type="submission" date="2013-04" db="EMBL/GenBank/DDBJ databases">
        <title>Zunongwangia sp. 22II14-10F7 Genome Sequencing.</title>
        <authorList>
            <person name="Lai Q."/>
            <person name="Shao Z."/>
        </authorList>
    </citation>
    <scope>NUCLEOTIDE SEQUENCE [LARGE SCALE GENOMIC DNA]</scope>
    <source>
        <strain evidence="2 3">22II14-10F7</strain>
    </source>
</reference>
<dbReference type="PANTHER" id="PTHR30543">
    <property type="entry name" value="CHROMATE REDUCTASE"/>
    <property type="match status" value="1"/>
</dbReference>
<evidence type="ECO:0000259" key="1">
    <source>
        <dbReference type="Pfam" id="PF03358"/>
    </source>
</evidence>
<protein>
    <submittedName>
        <fullName evidence="2">NADPH-dependent FMN reductase</fullName>
    </submittedName>
</protein>
<dbReference type="STRING" id="1185767.IIF7_03201"/>
<gene>
    <name evidence="2" type="ORF">IIF7_03201</name>
</gene>
<dbReference type="Gene3D" id="3.40.50.360">
    <property type="match status" value="1"/>
</dbReference>
<dbReference type="EMBL" id="ARYN01000002">
    <property type="protein sequence ID" value="ORL46992.1"/>
    <property type="molecule type" value="Genomic_DNA"/>
</dbReference>
<organism evidence="2 3">
    <name type="scientific">Zunongwangia atlantica 22II14-10F7</name>
    <dbReference type="NCBI Taxonomy" id="1185767"/>
    <lineage>
        <taxon>Bacteria</taxon>
        <taxon>Pseudomonadati</taxon>
        <taxon>Bacteroidota</taxon>
        <taxon>Flavobacteriia</taxon>
        <taxon>Flavobacteriales</taxon>
        <taxon>Flavobacteriaceae</taxon>
        <taxon>Zunongwangia</taxon>
    </lineage>
</organism>
<accession>A0A1Y1T8F1</accession>
<comment type="caution">
    <text evidence="2">The sequence shown here is derived from an EMBL/GenBank/DDBJ whole genome shotgun (WGS) entry which is preliminary data.</text>
</comment>
<dbReference type="InterPro" id="IPR050712">
    <property type="entry name" value="NAD(P)H-dep_reductase"/>
</dbReference>
<dbReference type="InterPro" id="IPR005025">
    <property type="entry name" value="FMN_Rdtase-like_dom"/>
</dbReference>
<dbReference type="GO" id="GO:0016491">
    <property type="term" value="F:oxidoreductase activity"/>
    <property type="evidence" value="ECO:0007669"/>
    <property type="project" value="InterPro"/>
</dbReference>
<evidence type="ECO:0000313" key="3">
    <source>
        <dbReference type="Proteomes" id="UP000192746"/>
    </source>
</evidence>
<feature type="domain" description="NADPH-dependent FMN reductase-like" evidence="1">
    <location>
        <begin position="4"/>
        <end position="143"/>
    </location>
</feature>
<dbReference type="Proteomes" id="UP000192746">
    <property type="component" value="Unassembled WGS sequence"/>
</dbReference>
<dbReference type="GO" id="GO:0010181">
    <property type="term" value="F:FMN binding"/>
    <property type="evidence" value="ECO:0007669"/>
    <property type="project" value="TreeGrafter"/>
</dbReference>
<evidence type="ECO:0000313" key="2">
    <source>
        <dbReference type="EMBL" id="ORL46992.1"/>
    </source>
</evidence>
<keyword evidence="3" id="KW-1185">Reference proteome</keyword>
<name>A0A1Y1T8F1_9FLAO</name>
<dbReference type="SUPFAM" id="SSF52218">
    <property type="entry name" value="Flavoproteins"/>
    <property type="match status" value="1"/>
</dbReference>
<dbReference type="InterPro" id="IPR029039">
    <property type="entry name" value="Flavoprotein-like_sf"/>
</dbReference>
<dbReference type="Pfam" id="PF03358">
    <property type="entry name" value="FMN_red"/>
    <property type="match status" value="1"/>
</dbReference>
<proteinExistence type="predicted"/>
<dbReference type="GO" id="GO:0005829">
    <property type="term" value="C:cytosol"/>
    <property type="evidence" value="ECO:0007669"/>
    <property type="project" value="TreeGrafter"/>
</dbReference>
<dbReference type="PANTHER" id="PTHR30543:SF21">
    <property type="entry name" value="NAD(P)H-DEPENDENT FMN REDUCTASE LOT6"/>
    <property type="match status" value="1"/>
</dbReference>
<dbReference type="RefSeq" id="WP_245801497.1">
    <property type="nucleotide sequence ID" value="NZ_ARYN01000002.1"/>
</dbReference>
<dbReference type="AlphaFoldDB" id="A0A1Y1T8F1"/>